<evidence type="ECO:0000313" key="12">
    <source>
        <dbReference type="Proteomes" id="UP001412067"/>
    </source>
</evidence>
<keyword evidence="12" id="KW-1185">Reference proteome</keyword>
<sequence>MPSKLRRAIDAVKDNTSLGLALVSGFSDIHVAVLRATSHDPSPADAQAVAEFLLLASSKPDPAVRSLSRRLSRTGNWVVAVKCLSLISHAIADAGSDFRREAIARLPRDSSGLSSPWDFTAFVRTFALYLDARLEAFAAGKLIRRPRRSPVSGLKPPVLVNRIGHWQRLLDRAMGTRPTGEARGHRLVRSVFHSIVRETFELYRDITDGISFLLDDFFHLPTNLCLEAFQASKVAARQFEELEEFYAGCKKMVIGRASEYPSVRKISASLLETLEGFLKEAEEEEEKNPTESENWELALAESMNELSIKCAGESAKMMESTEKNQRAPFPSGFQNPFMHASYDKSLMAVTSSPSSVKAPPLQKPLLPSTRRVAGGLIVRGLQGAGEGECERGRGGSVRGAGETREAAVDGGGV</sequence>
<dbReference type="InterPro" id="IPR014712">
    <property type="entry name" value="ANTH_dom_sf"/>
</dbReference>
<proteinExistence type="predicted"/>
<keyword evidence="8" id="KW-0968">Cytoplasmic vesicle</keyword>
<evidence type="ECO:0000256" key="3">
    <source>
        <dbReference type="ARBA" id="ARBA00004600"/>
    </source>
</evidence>
<dbReference type="InterPro" id="IPR048050">
    <property type="entry name" value="ANTH_N_plant"/>
</dbReference>
<dbReference type="InterPro" id="IPR045192">
    <property type="entry name" value="AP180-like"/>
</dbReference>
<keyword evidence="7" id="KW-0168">Coated pit</keyword>
<dbReference type="PANTHER" id="PTHR22951">
    <property type="entry name" value="CLATHRIN ASSEMBLY PROTEIN"/>
    <property type="match status" value="1"/>
</dbReference>
<protein>
    <submittedName>
        <fullName evidence="11">Clathrin coat assembly protein AP180</fullName>
    </submittedName>
</protein>
<dbReference type="PROSITE" id="PS50942">
    <property type="entry name" value="ENTH"/>
    <property type="match status" value="1"/>
</dbReference>
<evidence type="ECO:0000256" key="7">
    <source>
        <dbReference type="ARBA" id="ARBA00023176"/>
    </source>
</evidence>
<organism evidence="11 12">
    <name type="scientific">Platanthera guangdongensis</name>
    <dbReference type="NCBI Taxonomy" id="2320717"/>
    <lineage>
        <taxon>Eukaryota</taxon>
        <taxon>Viridiplantae</taxon>
        <taxon>Streptophyta</taxon>
        <taxon>Embryophyta</taxon>
        <taxon>Tracheophyta</taxon>
        <taxon>Spermatophyta</taxon>
        <taxon>Magnoliopsida</taxon>
        <taxon>Liliopsida</taxon>
        <taxon>Asparagales</taxon>
        <taxon>Orchidaceae</taxon>
        <taxon>Orchidoideae</taxon>
        <taxon>Orchideae</taxon>
        <taxon>Orchidinae</taxon>
        <taxon>Platanthera</taxon>
    </lineage>
</organism>
<dbReference type="Proteomes" id="UP001412067">
    <property type="component" value="Unassembled WGS sequence"/>
</dbReference>
<dbReference type="Gene3D" id="1.25.40.90">
    <property type="match status" value="1"/>
</dbReference>
<accession>A0ABR2LIY4</accession>
<evidence type="ECO:0000259" key="10">
    <source>
        <dbReference type="PROSITE" id="PS50942"/>
    </source>
</evidence>
<dbReference type="SMART" id="SM00273">
    <property type="entry name" value="ENTH"/>
    <property type="match status" value="1"/>
</dbReference>
<evidence type="ECO:0000256" key="2">
    <source>
        <dbReference type="ARBA" id="ARBA00004555"/>
    </source>
</evidence>
<evidence type="ECO:0000256" key="6">
    <source>
        <dbReference type="ARBA" id="ARBA00023136"/>
    </source>
</evidence>
<dbReference type="CDD" id="cd16987">
    <property type="entry name" value="ANTH_N_AP180_plant"/>
    <property type="match status" value="1"/>
</dbReference>
<keyword evidence="4" id="KW-0254">Endocytosis</keyword>
<dbReference type="EMBL" id="JBBWWR010000019">
    <property type="protein sequence ID" value="KAK8942007.1"/>
    <property type="molecule type" value="Genomic_DNA"/>
</dbReference>
<dbReference type="InterPro" id="IPR013809">
    <property type="entry name" value="ENTH"/>
</dbReference>
<dbReference type="InterPro" id="IPR008942">
    <property type="entry name" value="ENTH_VHS"/>
</dbReference>
<evidence type="ECO:0000313" key="11">
    <source>
        <dbReference type="EMBL" id="KAK8942007.1"/>
    </source>
</evidence>
<feature type="domain" description="ENTH" evidence="10">
    <location>
        <begin position="21"/>
        <end position="144"/>
    </location>
</feature>
<comment type="subcellular location">
    <subcellularLocation>
        <location evidence="1">Cytoplasmic vesicle</location>
        <location evidence="1">Clathrin-coated vesicle</location>
    </subcellularLocation>
    <subcellularLocation>
        <location evidence="2">Golgi apparatus</location>
    </subcellularLocation>
    <subcellularLocation>
        <location evidence="3">Membrane</location>
        <location evidence="3">Clathrin-coated pit</location>
    </subcellularLocation>
</comment>
<comment type="caution">
    <text evidence="11">The sequence shown here is derived from an EMBL/GenBank/DDBJ whole genome shotgun (WGS) entry which is preliminary data.</text>
</comment>
<keyword evidence="5" id="KW-0333">Golgi apparatus</keyword>
<dbReference type="PANTHER" id="PTHR22951:SF75">
    <property type="entry name" value="CLATHRIN COAT ASSEMBLY PROTEIN AP180"/>
    <property type="match status" value="1"/>
</dbReference>
<dbReference type="Gene3D" id="1.20.58.150">
    <property type="entry name" value="ANTH domain"/>
    <property type="match status" value="1"/>
</dbReference>
<keyword evidence="6" id="KW-0472">Membrane</keyword>
<reference evidence="11 12" key="1">
    <citation type="journal article" date="2022" name="Nat. Plants">
        <title>Genomes of leafy and leafless Platanthera orchids illuminate the evolution of mycoheterotrophy.</title>
        <authorList>
            <person name="Li M.H."/>
            <person name="Liu K.W."/>
            <person name="Li Z."/>
            <person name="Lu H.C."/>
            <person name="Ye Q.L."/>
            <person name="Zhang D."/>
            <person name="Wang J.Y."/>
            <person name="Li Y.F."/>
            <person name="Zhong Z.M."/>
            <person name="Liu X."/>
            <person name="Yu X."/>
            <person name="Liu D.K."/>
            <person name="Tu X.D."/>
            <person name="Liu B."/>
            <person name="Hao Y."/>
            <person name="Liao X.Y."/>
            <person name="Jiang Y.T."/>
            <person name="Sun W.H."/>
            <person name="Chen J."/>
            <person name="Chen Y.Q."/>
            <person name="Ai Y."/>
            <person name="Zhai J.W."/>
            <person name="Wu S.S."/>
            <person name="Zhou Z."/>
            <person name="Hsiao Y.Y."/>
            <person name="Wu W.L."/>
            <person name="Chen Y.Y."/>
            <person name="Lin Y.F."/>
            <person name="Hsu J.L."/>
            <person name="Li C.Y."/>
            <person name="Wang Z.W."/>
            <person name="Zhao X."/>
            <person name="Zhong W.Y."/>
            <person name="Ma X.K."/>
            <person name="Ma L."/>
            <person name="Huang J."/>
            <person name="Chen G.Z."/>
            <person name="Huang M.Z."/>
            <person name="Huang L."/>
            <person name="Peng D.H."/>
            <person name="Luo Y.B."/>
            <person name="Zou S.Q."/>
            <person name="Chen S.P."/>
            <person name="Lan S."/>
            <person name="Tsai W.C."/>
            <person name="Van de Peer Y."/>
            <person name="Liu Z.J."/>
        </authorList>
    </citation>
    <scope>NUCLEOTIDE SEQUENCE [LARGE SCALE GENOMIC DNA]</scope>
    <source>
        <strain evidence="11">Lor288</strain>
    </source>
</reference>
<dbReference type="InterPro" id="IPR011417">
    <property type="entry name" value="ANTH_dom"/>
</dbReference>
<evidence type="ECO:0000256" key="5">
    <source>
        <dbReference type="ARBA" id="ARBA00023034"/>
    </source>
</evidence>
<dbReference type="SUPFAM" id="SSF48464">
    <property type="entry name" value="ENTH/VHS domain"/>
    <property type="match status" value="1"/>
</dbReference>
<feature type="region of interest" description="Disordered" evidence="9">
    <location>
        <begin position="385"/>
        <end position="413"/>
    </location>
</feature>
<dbReference type="SUPFAM" id="SSF89009">
    <property type="entry name" value="GAT-like domain"/>
    <property type="match status" value="1"/>
</dbReference>
<evidence type="ECO:0000256" key="4">
    <source>
        <dbReference type="ARBA" id="ARBA00022583"/>
    </source>
</evidence>
<dbReference type="Pfam" id="PF07651">
    <property type="entry name" value="ANTH"/>
    <property type="match status" value="1"/>
</dbReference>
<evidence type="ECO:0000256" key="1">
    <source>
        <dbReference type="ARBA" id="ARBA00004132"/>
    </source>
</evidence>
<evidence type="ECO:0000256" key="8">
    <source>
        <dbReference type="ARBA" id="ARBA00023329"/>
    </source>
</evidence>
<gene>
    <name evidence="11" type="primary">AP180</name>
    <name evidence="11" type="ORF">KSP40_PGU015605</name>
</gene>
<name>A0ABR2LIY4_9ASPA</name>
<evidence type="ECO:0000256" key="9">
    <source>
        <dbReference type="SAM" id="MobiDB-lite"/>
    </source>
</evidence>